<reference evidence="7 8" key="1">
    <citation type="journal article" date="2019" name="PLoS Biol.">
        <title>Sex chromosomes control vertical transmission of feminizing Wolbachia symbionts in an isopod.</title>
        <authorList>
            <person name="Becking T."/>
            <person name="Chebbi M.A."/>
            <person name="Giraud I."/>
            <person name="Moumen B."/>
            <person name="Laverre T."/>
            <person name="Caubet Y."/>
            <person name="Peccoud J."/>
            <person name="Gilbert C."/>
            <person name="Cordaux R."/>
        </authorList>
    </citation>
    <scope>NUCLEOTIDE SEQUENCE [LARGE SCALE GENOMIC DNA]</scope>
    <source>
        <strain evidence="7">ANa2</strain>
        <tissue evidence="7">Whole body excluding digestive tract and cuticle</tissue>
    </source>
</reference>
<feature type="compositionally biased region" description="Basic and acidic residues" evidence="6">
    <location>
        <begin position="623"/>
        <end position="664"/>
    </location>
</feature>
<gene>
    <name evidence="7" type="ORF">Anas_11381</name>
</gene>
<keyword evidence="8" id="KW-1185">Reference proteome</keyword>
<evidence type="ECO:0000256" key="3">
    <source>
        <dbReference type="ARBA" id="ARBA00022490"/>
    </source>
</evidence>
<evidence type="ECO:0000256" key="2">
    <source>
        <dbReference type="ARBA" id="ARBA00007525"/>
    </source>
</evidence>
<evidence type="ECO:0000256" key="1">
    <source>
        <dbReference type="ARBA" id="ARBA00004245"/>
    </source>
</evidence>
<dbReference type="PANTHER" id="PTHR15073">
    <property type="entry name" value="MICROTUBULE-ASSOCIATED PROTEIN"/>
    <property type="match status" value="1"/>
</dbReference>
<dbReference type="PANTHER" id="PTHR15073:SF1">
    <property type="entry name" value="RETICULOCYTE-BINDING PROTEIN HOMOLOG 2A"/>
    <property type="match status" value="1"/>
</dbReference>
<feature type="compositionally biased region" description="Basic and acidic residues" evidence="6">
    <location>
        <begin position="236"/>
        <end position="253"/>
    </location>
</feature>
<feature type="region of interest" description="Disordered" evidence="6">
    <location>
        <begin position="271"/>
        <end position="506"/>
    </location>
</feature>
<organism evidence="7 8">
    <name type="scientific">Armadillidium nasatum</name>
    <dbReference type="NCBI Taxonomy" id="96803"/>
    <lineage>
        <taxon>Eukaryota</taxon>
        <taxon>Metazoa</taxon>
        <taxon>Ecdysozoa</taxon>
        <taxon>Arthropoda</taxon>
        <taxon>Crustacea</taxon>
        <taxon>Multicrustacea</taxon>
        <taxon>Malacostraca</taxon>
        <taxon>Eumalacostraca</taxon>
        <taxon>Peracarida</taxon>
        <taxon>Isopoda</taxon>
        <taxon>Oniscidea</taxon>
        <taxon>Crinocheta</taxon>
        <taxon>Armadillidiidae</taxon>
        <taxon>Armadillidium</taxon>
    </lineage>
</organism>
<feature type="compositionally biased region" description="Basic and acidic residues" evidence="6">
    <location>
        <begin position="756"/>
        <end position="767"/>
    </location>
</feature>
<comment type="caution">
    <text evidence="7">The sequence shown here is derived from an EMBL/GenBank/DDBJ whole genome shotgun (WGS) entry which is preliminary data.</text>
</comment>
<dbReference type="InterPro" id="IPR051483">
    <property type="entry name" value="MAP7_domain-containing"/>
</dbReference>
<dbReference type="GO" id="GO:0000226">
    <property type="term" value="P:microtubule cytoskeleton organization"/>
    <property type="evidence" value="ECO:0007669"/>
    <property type="project" value="InterPro"/>
</dbReference>
<sequence>MKENISSLVRGNFGLINILKSPKGGIGFGLGYSYDGEILPPPSSSFSPNELFFGGGDSESDRSSGLSYKDREERVRQMRERQQIERQQKLVELKEQAAAAQRFREQQEALRRQRLDDMRSKDSERRSQVEERKRIIQQAEQERREAVLRKSAEREHRLELKRRQERSNVVFAFGSSTPRMLDPKENLQNYFGPRRATSTTNVNLSDSSSSVRRTSEVQDTTDLSRKRATSAHSLNRKLEDGEEEVGKESLHAKPSRVADLRMSTSMYEVFNWDDSEDTSPTKAPYYQPGQGDEAQRPFVPPPPTAARRRTDLLPAFPSLRDTSIGSSTTRSSPRHRSPGVRSGTATPGSSSRPTSALSQTSGGSTHVVLRSRTSPRKPRPLSIAGSTVSSADKPRETAALAAAAPPSAVASSVASPNRETTTTASAKPSRAKSAGSDRSAPSTPAKAPRGTTPKRTPAQVKAENAAKKAAERSKLTQKLKTTPLQSPSVESKPLPSDEKKTEEKEVEVFFSDHAADNENSEIPQAPLLQEAIEPSVSVTAEEVISQEEIKVEIDSSKQELVDEVDEPVKQVDEPVKQVDEPLKQVDESEKTPLPKPSEVEEDKSQTPGQRTADKPVTGYASEEQYKAALAEKRRQAREAKERELELERQRKLEEEERERREEEEYLRLMEEQKRAEEERLRKAIEEAERQRVAEALKKEEEEKQRIEAEKIEQQKKIEAEEKMRKEEEERQMRKSRVAAIMSRTRGRGSGSTPTKADTKTPSEEGKGLNDSVMSSSMTESLINNLSSSMTDSMIVQAIESHQIQKDTSETSQKVENEQQQQEDMQSLSAQSSQPPSDVSSQPLSDLSSQPLSDLSSQLLSDNSSQSKSDSEIITQISNIDTKQEESQYQTETVTVTKTTVTTTEGTQSASLVLEAHVNGNTVPMETTPTSQVVDLLGSFNGVNGINQNGIHSGDFPSSEKHDNQFGSLDPLNSTSQTILTTETKGESFDQIIDLNQVKLTNEDAVNSNPPPPPIIAFEENLNKKSQQQSQDNSSNVPDERVLV</sequence>
<keyword evidence="5" id="KW-0206">Cytoskeleton</keyword>
<dbReference type="Proteomes" id="UP000326759">
    <property type="component" value="Unassembled WGS sequence"/>
</dbReference>
<feature type="compositionally biased region" description="Basic and acidic residues" evidence="6">
    <location>
        <begin position="802"/>
        <end position="816"/>
    </location>
</feature>
<feature type="region of interest" description="Disordered" evidence="6">
    <location>
        <begin position="1023"/>
        <end position="1043"/>
    </location>
</feature>
<feature type="compositionally biased region" description="Low complexity" evidence="6">
    <location>
        <begin position="197"/>
        <end position="212"/>
    </location>
</feature>
<evidence type="ECO:0000256" key="5">
    <source>
        <dbReference type="ARBA" id="ARBA00023212"/>
    </source>
</evidence>
<dbReference type="GO" id="GO:0015630">
    <property type="term" value="C:microtubule cytoskeleton"/>
    <property type="evidence" value="ECO:0007669"/>
    <property type="project" value="InterPro"/>
</dbReference>
<feature type="region of interest" description="Disordered" evidence="6">
    <location>
        <begin position="948"/>
        <end position="973"/>
    </location>
</feature>
<feature type="compositionally biased region" description="Polar residues" evidence="6">
    <location>
        <begin position="343"/>
        <end position="364"/>
    </location>
</feature>
<feature type="compositionally biased region" description="Basic and acidic residues" evidence="6">
    <location>
        <begin position="716"/>
        <end position="732"/>
    </location>
</feature>
<feature type="compositionally biased region" description="Low complexity" evidence="6">
    <location>
        <begin position="825"/>
        <end position="867"/>
    </location>
</feature>
<evidence type="ECO:0000256" key="6">
    <source>
        <dbReference type="SAM" id="MobiDB-lite"/>
    </source>
</evidence>
<dbReference type="OrthoDB" id="6382786at2759"/>
<feature type="compositionally biased region" description="Basic and acidic residues" evidence="6">
    <location>
        <begin position="553"/>
        <end position="592"/>
    </location>
</feature>
<comment type="similarity">
    <text evidence="2">Belongs to the MAP7 family.</text>
</comment>
<keyword evidence="4" id="KW-0175">Coiled coil</keyword>
<feature type="region of interest" description="Disordered" evidence="6">
    <location>
        <begin position="192"/>
        <end position="253"/>
    </location>
</feature>
<comment type="subcellular location">
    <subcellularLocation>
        <location evidence="1">Cytoplasm</location>
        <location evidence="1">Cytoskeleton</location>
    </subcellularLocation>
</comment>
<protein>
    <submittedName>
        <fullName evidence="7">Reticulocyte-binding protein 2-like protein a</fullName>
    </submittedName>
</protein>
<dbReference type="InterPro" id="IPR008604">
    <property type="entry name" value="MAP7_fam"/>
</dbReference>
<feature type="compositionally biased region" description="Polar residues" evidence="6">
    <location>
        <begin position="417"/>
        <end position="426"/>
    </location>
</feature>
<proteinExistence type="inferred from homology"/>
<feature type="compositionally biased region" description="Basic and acidic residues" evidence="6">
    <location>
        <begin position="495"/>
        <end position="506"/>
    </location>
</feature>
<keyword evidence="3" id="KW-0963">Cytoplasm</keyword>
<evidence type="ECO:0000256" key="4">
    <source>
        <dbReference type="ARBA" id="ARBA00023054"/>
    </source>
</evidence>
<evidence type="ECO:0000313" key="7">
    <source>
        <dbReference type="EMBL" id="KAB7495792.1"/>
    </source>
</evidence>
<name>A0A5N5SPK4_9CRUS</name>
<feature type="compositionally biased region" description="Polar residues" evidence="6">
    <location>
        <begin position="476"/>
        <end position="489"/>
    </location>
</feature>
<feature type="region of interest" description="Disordered" evidence="6">
    <location>
        <begin position="108"/>
        <end position="133"/>
    </location>
</feature>
<dbReference type="Pfam" id="PF05672">
    <property type="entry name" value="MAP7"/>
    <property type="match status" value="1"/>
</dbReference>
<dbReference type="EMBL" id="SEYY01022114">
    <property type="protein sequence ID" value="KAB7495792.1"/>
    <property type="molecule type" value="Genomic_DNA"/>
</dbReference>
<feature type="compositionally biased region" description="Polar residues" evidence="6">
    <location>
        <begin position="964"/>
        <end position="973"/>
    </location>
</feature>
<feature type="compositionally biased region" description="Polar residues" evidence="6">
    <location>
        <begin position="771"/>
        <end position="793"/>
    </location>
</feature>
<feature type="compositionally biased region" description="Low complexity" evidence="6">
    <location>
        <begin position="398"/>
        <end position="416"/>
    </location>
</feature>
<feature type="compositionally biased region" description="Basic and acidic residues" evidence="6">
    <location>
        <begin position="464"/>
        <end position="474"/>
    </location>
</feature>
<feature type="compositionally biased region" description="Low complexity" evidence="6">
    <location>
        <begin position="1023"/>
        <end position="1035"/>
    </location>
</feature>
<feature type="region of interest" description="Disordered" evidence="6">
    <location>
        <begin position="716"/>
        <end position="871"/>
    </location>
</feature>
<dbReference type="AlphaFoldDB" id="A0A5N5SPK4"/>
<feature type="region of interest" description="Disordered" evidence="6">
    <location>
        <begin position="553"/>
        <end position="664"/>
    </location>
</feature>
<evidence type="ECO:0000313" key="8">
    <source>
        <dbReference type="Proteomes" id="UP000326759"/>
    </source>
</evidence>
<accession>A0A5N5SPK4</accession>